<evidence type="ECO:0000256" key="1">
    <source>
        <dbReference type="ARBA" id="ARBA00010541"/>
    </source>
</evidence>
<comment type="caution">
    <text evidence="6">The sequence shown here is derived from an EMBL/GenBank/DDBJ whole genome shotgun (WGS) entry which is preliminary data.</text>
</comment>
<organism evidence="6 7">
    <name type="scientific">Chitinophaga rhizophila</name>
    <dbReference type="NCBI Taxonomy" id="2866212"/>
    <lineage>
        <taxon>Bacteria</taxon>
        <taxon>Pseudomonadati</taxon>
        <taxon>Bacteroidota</taxon>
        <taxon>Chitinophagia</taxon>
        <taxon>Chitinophagales</taxon>
        <taxon>Chitinophagaceae</taxon>
        <taxon>Chitinophaga</taxon>
    </lineage>
</organism>
<dbReference type="SUPFAM" id="SSF50156">
    <property type="entry name" value="PDZ domain-like"/>
    <property type="match status" value="1"/>
</dbReference>
<evidence type="ECO:0000256" key="2">
    <source>
        <dbReference type="ARBA" id="ARBA00022670"/>
    </source>
</evidence>
<evidence type="ECO:0000313" key="6">
    <source>
        <dbReference type="EMBL" id="MBW8682934.1"/>
    </source>
</evidence>
<dbReference type="PANTHER" id="PTHR22939">
    <property type="entry name" value="SERINE PROTEASE FAMILY S1C HTRA-RELATED"/>
    <property type="match status" value="1"/>
</dbReference>
<dbReference type="InterPro" id="IPR009003">
    <property type="entry name" value="Peptidase_S1_PA"/>
</dbReference>
<dbReference type="PRINTS" id="PR00834">
    <property type="entry name" value="PROTEASES2C"/>
</dbReference>
<sequence length="565" mass="60694">MKKTKLLSLMLLVSAASAYAQQYKPFPAGFPSTSAAAVAPACVRMWEYDTIANQQTNAPFSGVVVTKEGHILTVAHTTVPGRTYQVNFPDGRAVIAQALGKINFPETPELPDVAMMKILTPGEWPVAPMGTSRTLTPAAPCFSIAYPESLNDRLPAIRFGYITLPQNEKGFIQSSCMMEPGDSGGALFDYDGKLIGMRSAVLVEETLNFDVPVDLYRRYWTALNQQVHYTKYPEKTDDVPEPADNTTTTFTAGMPSPGFNIKPARFADYLVSVTSTGNKGETVINGALFAHKGGAVVVSKSSEVGGSPVITYKNKQVKAKIIARDKENDLVLLMPVTPLKGGIPANAQQFRSVAGEQLVSPRPDTLPVCSVLAKEVFTLPKMSNTGFLGAAIAPDKTPLVLTYVMPGSPAAAKGFQPGDEILAINDVALDQPADYGRELYTYWPGDTLVIKRRQQAEGLVSGSGGPVPHYTTEMTDTLVLAKRPLPPPQHAADLFKGGRSERRDGFNGIFAHDAVLQASQCGGPVFNVYGAFGGINIARFSRTITLALPAATVYSFIDTHLKNGE</sequence>
<reference evidence="6 7" key="1">
    <citation type="submission" date="2021-08" db="EMBL/GenBank/DDBJ databases">
        <title>The genome sequence of Chitinophaga sp. B61.</title>
        <authorList>
            <person name="Zhang X."/>
        </authorList>
    </citation>
    <scope>NUCLEOTIDE SEQUENCE [LARGE SCALE GENOMIC DNA]</scope>
    <source>
        <strain evidence="6 7">B61</strain>
    </source>
</reference>
<dbReference type="PROSITE" id="PS50106">
    <property type="entry name" value="PDZ"/>
    <property type="match status" value="1"/>
</dbReference>
<keyword evidence="7" id="KW-1185">Reference proteome</keyword>
<dbReference type="SUPFAM" id="SSF50494">
    <property type="entry name" value="Trypsin-like serine proteases"/>
    <property type="match status" value="2"/>
</dbReference>
<dbReference type="Gene3D" id="2.40.10.120">
    <property type="match status" value="1"/>
</dbReference>
<evidence type="ECO:0000256" key="3">
    <source>
        <dbReference type="ARBA" id="ARBA00022801"/>
    </source>
</evidence>
<feature type="signal peptide" evidence="4">
    <location>
        <begin position="1"/>
        <end position="20"/>
    </location>
</feature>
<dbReference type="EMBL" id="JAICCF010000001">
    <property type="protein sequence ID" value="MBW8682934.1"/>
    <property type="molecule type" value="Genomic_DNA"/>
</dbReference>
<proteinExistence type="inferred from homology"/>
<evidence type="ECO:0000313" key="7">
    <source>
        <dbReference type="Proteomes" id="UP000812961"/>
    </source>
</evidence>
<dbReference type="Pfam" id="PF13365">
    <property type="entry name" value="Trypsin_2"/>
    <property type="match status" value="1"/>
</dbReference>
<dbReference type="InterPro" id="IPR043504">
    <property type="entry name" value="Peptidase_S1_PA_chymotrypsin"/>
</dbReference>
<keyword evidence="2" id="KW-0645">Protease</keyword>
<dbReference type="InterPro" id="IPR001940">
    <property type="entry name" value="Peptidase_S1C"/>
</dbReference>
<evidence type="ECO:0000259" key="5">
    <source>
        <dbReference type="PROSITE" id="PS50106"/>
    </source>
</evidence>
<dbReference type="InterPro" id="IPR001478">
    <property type="entry name" value="PDZ"/>
</dbReference>
<keyword evidence="4" id="KW-0732">Signal</keyword>
<gene>
    <name evidence="6" type="ORF">K1Y79_01190</name>
</gene>
<dbReference type="InterPro" id="IPR036034">
    <property type="entry name" value="PDZ_sf"/>
</dbReference>
<protein>
    <submittedName>
        <fullName evidence="6">Trypsin-like peptidase domain-containing protein</fullName>
    </submittedName>
</protein>
<accession>A0ABS7G823</accession>
<keyword evidence="3" id="KW-0378">Hydrolase</keyword>
<dbReference type="PANTHER" id="PTHR22939:SF129">
    <property type="entry name" value="SERINE PROTEASE HTRA2, MITOCHONDRIAL"/>
    <property type="match status" value="1"/>
</dbReference>
<feature type="chain" id="PRO_5046662066" evidence="4">
    <location>
        <begin position="21"/>
        <end position="565"/>
    </location>
</feature>
<dbReference type="InterPro" id="IPR041489">
    <property type="entry name" value="PDZ_6"/>
</dbReference>
<dbReference type="Gene3D" id="2.40.10.10">
    <property type="entry name" value="Trypsin-like serine proteases"/>
    <property type="match status" value="1"/>
</dbReference>
<feature type="domain" description="PDZ" evidence="5">
    <location>
        <begin position="376"/>
        <end position="429"/>
    </location>
</feature>
<dbReference type="SMART" id="SM00228">
    <property type="entry name" value="PDZ"/>
    <property type="match status" value="1"/>
</dbReference>
<dbReference type="RefSeq" id="WP_220248168.1">
    <property type="nucleotide sequence ID" value="NZ_JAICCF010000001.1"/>
</dbReference>
<dbReference type="Pfam" id="PF17820">
    <property type="entry name" value="PDZ_6"/>
    <property type="match status" value="1"/>
</dbReference>
<dbReference type="Gene3D" id="2.30.42.10">
    <property type="match status" value="1"/>
</dbReference>
<dbReference type="Proteomes" id="UP000812961">
    <property type="component" value="Unassembled WGS sequence"/>
</dbReference>
<evidence type="ECO:0000256" key="4">
    <source>
        <dbReference type="SAM" id="SignalP"/>
    </source>
</evidence>
<comment type="similarity">
    <text evidence="1">Belongs to the peptidase S1C family.</text>
</comment>
<name>A0ABS7G823_9BACT</name>